<dbReference type="EMBL" id="JAHBOH010000001">
    <property type="protein sequence ID" value="MBT0993146.1"/>
    <property type="molecule type" value="Genomic_DNA"/>
</dbReference>
<keyword evidence="7" id="KW-0067">ATP-binding</keyword>
<dbReference type="SUPFAM" id="SSF55874">
    <property type="entry name" value="ATPase domain of HSP90 chaperone/DNA topoisomerase II/histidine kinase"/>
    <property type="match status" value="1"/>
</dbReference>
<evidence type="ECO:0000313" key="8">
    <source>
        <dbReference type="Proteomes" id="UP000722125"/>
    </source>
</evidence>
<protein>
    <recommendedName>
        <fullName evidence="2">histidine kinase</fullName>
        <ecNumber evidence="2">2.7.13.3</ecNumber>
    </recommendedName>
</protein>
<keyword evidence="6" id="KW-0812">Transmembrane</keyword>
<evidence type="ECO:0000256" key="1">
    <source>
        <dbReference type="ARBA" id="ARBA00000085"/>
    </source>
</evidence>
<evidence type="ECO:0000313" key="7">
    <source>
        <dbReference type="EMBL" id="MBT0993146.1"/>
    </source>
</evidence>
<dbReference type="PANTHER" id="PTHR24421">
    <property type="entry name" value="NITRATE/NITRITE SENSOR PROTEIN NARX-RELATED"/>
    <property type="match status" value="1"/>
</dbReference>
<keyword evidence="6" id="KW-1133">Transmembrane helix</keyword>
<keyword evidence="7" id="KW-0547">Nucleotide-binding</keyword>
<dbReference type="PANTHER" id="PTHR24421:SF10">
    <property type="entry name" value="NITRATE_NITRITE SENSOR PROTEIN NARQ"/>
    <property type="match status" value="1"/>
</dbReference>
<dbReference type="EC" id="2.7.13.3" evidence="2"/>
<dbReference type="Gene3D" id="3.30.565.10">
    <property type="entry name" value="Histidine kinase-like ATPase, C-terminal domain"/>
    <property type="match status" value="1"/>
</dbReference>
<dbReference type="CDD" id="cd16917">
    <property type="entry name" value="HATPase_UhpB-NarQ-NarX-like"/>
    <property type="match status" value="1"/>
</dbReference>
<sequence>MPDQATDRTGDGVRDRVTLLRATAIVALGYGFGASLQSTFIYSRYVPEWAHVSVWSRLGANALGVGVLVGMLWALRVHARRSSWAVVAGLVVASAVCAVGRHAAQLALGVYTDPDVATRDSELAGGFVVALISAGIGMWALLSRRRMRSAARRAERGTVHVELAVQALEDEEIRVRRAVAEGLHGTLQGKLVLVDAELDAVVRRMSLQRDRAADVAALRRVQEELTVVRELDVRQMSRLLYPDRLELGLVPAVRAMLSRVPSTIATRLAVTPAVREVDDPELGSLTVAQRLLAVRVVEEGITNALKYGPATTIVVDLDLCDGVLVVGVENDGPTYDPATAAPLGGTARLAERIGLAHGAVELRPRDPRGARLEARLPL</sequence>
<dbReference type="GO" id="GO:0005524">
    <property type="term" value="F:ATP binding"/>
    <property type="evidence" value="ECO:0007669"/>
    <property type="project" value="UniProtKB-KW"/>
</dbReference>
<evidence type="ECO:0000256" key="4">
    <source>
        <dbReference type="ARBA" id="ARBA00022777"/>
    </source>
</evidence>
<comment type="catalytic activity">
    <reaction evidence="1">
        <text>ATP + protein L-histidine = ADP + protein N-phospho-L-histidine.</text>
        <dbReference type="EC" id="2.7.13.3"/>
    </reaction>
</comment>
<name>A0ABS5TVH0_9CELL</name>
<accession>A0ABS5TVH0</accession>
<dbReference type="InterPro" id="IPR036890">
    <property type="entry name" value="HATPase_C_sf"/>
</dbReference>
<proteinExistence type="predicted"/>
<gene>
    <name evidence="7" type="ORF">KIN34_02420</name>
</gene>
<keyword evidence="4" id="KW-0418">Kinase</keyword>
<evidence type="ECO:0000256" key="3">
    <source>
        <dbReference type="ARBA" id="ARBA00022679"/>
    </source>
</evidence>
<evidence type="ECO:0000256" key="6">
    <source>
        <dbReference type="SAM" id="Phobius"/>
    </source>
</evidence>
<feature type="transmembrane region" description="Helical" evidence="6">
    <location>
        <begin position="82"/>
        <end position="103"/>
    </location>
</feature>
<comment type="caution">
    <text evidence="7">The sequence shown here is derived from an EMBL/GenBank/DDBJ whole genome shotgun (WGS) entry which is preliminary data.</text>
</comment>
<keyword evidence="8" id="KW-1185">Reference proteome</keyword>
<feature type="transmembrane region" description="Helical" evidence="6">
    <location>
        <begin position="54"/>
        <end position="75"/>
    </location>
</feature>
<feature type="transmembrane region" description="Helical" evidence="6">
    <location>
        <begin position="20"/>
        <end position="42"/>
    </location>
</feature>
<dbReference type="InterPro" id="IPR050482">
    <property type="entry name" value="Sensor_HK_TwoCompSys"/>
</dbReference>
<evidence type="ECO:0000256" key="2">
    <source>
        <dbReference type="ARBA" id="ARBA00012438"/>
    </source>
</evidence>
<dbReference type="Proteomes" id="UP000722125">
    <property type="component" value="Unassembled WGS sequence"/>
</dbReference>
<keyword evidence="5" id="KW-0902">Two-component regulatory system</keyword>
<evidence type="ECO:0000256" key="5">
    <source>
        <dbReference type="ARBA" id="ARBA00023012"/>
    </source>
</evidence>
<feature type="transmembrane region" description="Helical" evidence="6">
    <location>
        <begin position="123"/>
        <end position="142"/>
    </location>
</feature>
<keyword evidence="3" id="KW-0808">Transferase</keyword>
<reference evidence="7 8" key="1">
    <citation type="submission" date="2021-05" db="EMBL/GenBank/DDBJ databases">
        <title>Description of Cellulomonas sp. DKR-3 sp. nov.</title>
        <authorList>
            <person name="Dahal R.H."/>
            <person name="Chaudhary D.K."/>
        </authorList>
    </citation>
    <scope>NUCLEOTIDE SEQUENCE [LARGE SCALE GENOMIC DNA]</scope>
    <source>
        <strain evidence="7 8">DKR-3</strain>
    </source>
</reference>
<keyword evidence="6" id="KW-0472">Membrane</keyword>
<organism evidence="7 8">
    <name type="scientific">Cellulomonas fulva</name>
    <dbReference type="NCBI Taxonomy" id="2835530"/>
    <lineage>
        <taxon>Bacteria</taxon>
        <taxon>Bacillati</taxon>
        <taxon>Actinomycetota</taxon>
        <taxon>Actinomycetes</taxon>
        <taxon>Micrococcales</taxon>
        <taxon>Cellulomonadaceae</taxon>
        <taxon>Cellulomonas</taxon>
    </lineage>
</organism>